<proteinExistence type="predicted"/>
<dbReference type="Gene3D" id="1.10.260.40">
    <property type="entry name" value="lambda repressor-like DNA-binding domains"/>
    <property type="match status" value="1"/>
</dbReference>
<dbReference type="Proteomes" id="UP001501195">
    <property type="component" value="Unassembled WGS sequence"/>
</dbReference>
<evidence type="ECO:0000313" key="3">
    <source>
        <dbReference type="Proteomes" id="UP001501195"/>
    </source>
</evidence>
<evidence type="ECO:0000259" key="1">
    <source>
        <dbReference type="PROSITE" id="PS50943"/>
    </source>
</evidence>
<feature type="domain" description="HTH cro/C1-type" evidence="1">
    <location>
        <begin position="13"/>
        <end position="68"/>
    </location>
</feature>
<dbReference type="RefSeq" id="WP_345711237.1">
    <property type="nucleotide sequence ID" value="NZ_BAABIL010000119.1"/>
</dbReference>
<accession>A0ABP9HF02</accession>
<dbReference type="InterPro" id="IPR001387">
    <property type="entry name" value="Cro/C1-type_HTH"/>
</dbReference>
<dbReference type="PROSITE" id="PS50943">
    <property type="entry name" value="HTH_CROC1"/>
    <property type="match status" value="1"/>
</dbReference>
<comment type="caution">
    <text evidence="2">The sequence shown here is derived from an EMBL/GenBank/DDBJ whole genome shotgun (WGS) entry which is preliminary data.</text>
</comment>
<dbReference type="Pfam" id="PF13560">
    <property type="entry name" value="HTH_31"/>
    <property type="match status" value="1"/>
</dbReference>
<dbReference type="SMART" id="SM00530">
    <property type="entry name" value="HTH_XRE"/>
    <property type="match status" value="1"/>
</dbReference>
<dbReference type="InterPro" id="IPR010982">
    <property type="entry name" value="Lambda_DNA-bd_dom_sf"/>
</dbReference>
<dbReference type="SUPFAM" id="SSF47413">
    <property type="entry name" value="lambda repressor-like DNA-binding domains"/>
    <property type="match status" value="1"/>
</dbReference>
<evidence type="ECO:0000313" key="2">
    <source>
        <dbReference type="EMBL" id="GAA4969408.1"/>
    </source>
</evidence>
<reference evidence="3" key="1">
    <citation type="journal article" date="2019" name="Int. J. Syst. Evol. Microbiol.">
        <title>The Global Catalogue of Microorganisms (GCM) 10K type strain sequencing project: providing services to taxonomists for standard genome sequencing and annotation.</title>
        <authorList>
            <consortium name="The Broad Institute Genomics Platform"/>
            <consortium name="The Broad Institute Genome Sequencing Center for Infectious Disease"/>
            <person name="Wu L."/>
            <person name="Ma J."/>
        </authorList>
    </citation>
    <scope>NUCLEOTIDE SEQUENCE [LARGE SCALE GENOMIC DNA]</scope>
    <source>
        <strain evidence="3">JCM 18126</strain>
    </source>
</reference>
<sequence>MNNADLPPFALLLRQARIEARLAAREVARRAGVDVGTVTRIELGRVPHPRPAVLTAIGEVLGVSASDLFAAADWLPPAELPTLRPYLRAKYGDLPDAAVAEVEALVQRYSQQFGRGPVNGEDER</sequence>
<keyword evidence="3" id="KW-1185">Reference proteome</keyword>
<protein>
    <recommendedName>
        <fullName evidence="1">HTH cro/C1-type domain-containing protein</fullName>
    </recommendedName>
</protein>
<name>A0ABP9HF02_9ACTN</name>
<dbReference type="EMBL" id="BAABIL010000119">
    <property type="protein sequence ID" value="GAA4969408.1"/>
    <property type="molecule type" value="Genomic_DNA"/>
</dbReference>
<organism evidence="2 3">
    <name type="scientific">Kineococcus glutinatus</name>
    <dbReference type="NCBI Taxonomy" id="1070872"/>
    <lineage>
        <taxon>Bacteria</taxon>
        <taxon>Bacillati</taxon>
        <taxon>Actinomycetota</taxon>
        <taxon>Actinomycetes</taxon>
        <taxon>Kineosporiales</taxon>
        <taxon>Kineosporiaceae</taxon>
        <taxon>Kineococcus</taxon>
    </lineage>
</organism>
<dbReference type="CDD" id="cd00093">
    <property type="entry name" value="HTH_XRE"/>
    <property type="match status" value="1"/>
</dbReference>
<gene>
    <name evidence="2" type="ORF">GCM10023225_09580</name>
</gene>